<evidence type="ECO:0000313" key="4">
    <source>
        <dbReference type="Proteomes" id="UP000314986"/>
    </source>
</evidence>
<dbReference type="PANTHER" id="PTHR46467">
    <property type="entry name" value="TETHER CONTAINING UBX DOMAIN FOR GLUT4"/>
    <property type="match status" value="1"/>
</dbReference>
<dbReference type="GO" id="GO:0042593">
    <property type="term" value="P:glucose homeostasis"/>
    <property type="evidence" value="ECO:0007669"/>
    <property type="project" value="TreeGrafter"/>
</dbReference>
<feature type="compositionally biased region" description="Basic and acidic residues" evidence="1">
    <location>
        <begin position="300"/>
        <end position="310"/>
    </location>
</feature>
<evidence type="ECO:0000259" key="2">
    <source>
        <dbReference type="PROSITE" id="PS50033"/>
    </source>
</evidence>
<sequence length="653" mass="72003">SQLELTWDWKQSFNPEEYSLKFQRNILDLSQQWRFANVPNNGKLEMVPAARQGIGMKSTVRIALQLEDGSRLQHHFQSNCTLWDLLNHFPQTRVSEQHLFEATPVCVYMRDEISGQSALKKTTLRLLGLTSGSAIIRYVLKKSRPDEPMDLAVVSEGQPVRKTSATKDVDGFPSEPNTSDHSVKDSNSNGLTEAVASRTVELSEGNQDGPPKCSDNEELSQETADVLQTKENGSKLSTDQISCVGRRSVSPGKAAVSKTGTSSERPDVPELGASCTPHENRVPFVPFKGGGQQLGGSEAGGEKSPSDKMAPRSVSSPGGPPLPKKSKPTLEQSPSKCPENAQRKAFALPETSPTQEHLKTVDREALIYHPDLKQHSSGGDASRAFEEPADDFFEITMDDVRKRFAELKSERRRLEEAPLITKAMREAQMKEKTQRYPKVTIRVQFPDGSVLQGFFRPLETVAALKQFVKMHLKHPEVPFYLFMAPPKVLLDDLTETLFQANLFPASLVHFGSEVRTDCYISEEFLESPAAISQANVTVASSCPRATAPTTISPVSEAQLETTAEDGGEEGMPETELTAHSGVRHNNNISKVPKWLKLPGRLSSFYYFRVTLLSGSLTLHQSRVSTRQITHTPLSPCQGSNAEVKLGCDFGENV</sequence>
<organism evidence="3 4">
    <name type="scientific">Callorhinchus milii</name>
    <name type="common">Ghost shark</name>
    <dbReference type="NCBI Taxonomy" id="7868"/>
    <lineage>
        <taxon>Eukaryota</taxon>
        <taxon>Metazoa</taxon>
        <taxon>Chordata</taxon>
        <taxon>Craniata</taxon>
        <taxon>Vertebrata</taxon>
        <taxon>Chondrichthyes</taxon>
        <taxon>Holocephali</taxon>
        <taxon>Chimaeriformes</taxon>
        <taxon>Callorhinchidae</taxon>
        <taxon>Callorhinchus</taxon>
    </lineage>
</organism>
<feature type="region of interest" description="Disordered" evidence="1">
    <location>
        <begin position="560"/>
        <end position="582"/>
    </location>
</feature>
<proteinExistence type="predicted"/>
<reference evidence="3" key="4">
    <citation type="submission" date="2025-08" db="UniProtKB">
        <authorList>
            <consortium name="Ensembl"/>
        </authorList>
    </citation>
    <scope>IDENTIFICATION</scope>
</reference>
<dbReference type="CDD" id="cd16118">
    <property type="entry name" value="UBX2_UBXN9"/>
    <property type="match status" value="1"/>
</dbReference>
<dbReference type="Gene3D" id="3.10.20.90">
    <property type="entry name" value="Phosphatidylinositol 3-kinase Catalytic Subunit, Chain A, domain 1"/>
    <property type="match status" value="3"/>
</dbReference>
<feature type="compositionally biased region" description="Polar residues" evidence="1">
    <location>
        <begin position="175"/>
        <end position="191"/>
    </location>
</feature>
<protein>
    <recommendedName>
        <fullName evidence="2">UBX domain-containing protein</fullName>
    </recommendedName>
</protein>
<reference evidence="4" key="3">
    <citation type="journal article" date="2014" name="Nature">
        <title>Elephant shark genome provides unique insights into gnathostome evolution.</title>
        <authorList>
            <consortium name="International Elephant Shark Genome Sequencing Consortium"/>
            <person name="Venkatesh B."/>
            <person name="Lee A.P."/>
            <person name="Ravi V."/>
            <person name="Maurya A.K."/>
            <person name="Lian M.M."/>
            <person name="Swann J.B."/>
            <person name="Ohta Y."/>
            <person name="Flajnik M.F."/>
            <person name="Sutoh Y."/>
            <person name="Kasahara M."/>
            <person name="Hoon S."/>
            <person name="Gangu V."/>
            <person name="Roy S.W."/>
            <person name="Irimia M."/>
            <person name="Korzh V."/>
            <person name="Kondrychyn I."/>
            <person name="Lim Z.W."/>
            <person name="Tay B.H."/>
            <person name="Tohari S."/>
            <person name="Kong K.W."/>
            <person name="Ho S."/>
            <person name="Lorente-Galdos B."/>
            <person name="Quilez J."/>
            <person name="Marques-Bonet T."/>
            <person name="Raney B.J."/>
            <person name="Ingham P.W."/>
            <person name="Tay A."/>
            <person name="Hillier L.W."/>
            <person name="Minx P."/>
            <person name="Boehm T."/>
            <person name="Wilson R.K."/>
            <person name="Brenner S."/>
            <person name="Warren W.C."/>
        </authorList>
    </citation>
    <scope>NUCLEOTIDE SEQUENCE [LARGE SCALE GENOMIC DNA]</scope>
</reference>
<name>A0A4W3K8Y1_CALMI</name>
<dbReference type="InParanoid" id="A0A4W3K8Y1"/>
<dbReference type="GO" id="GO:0005737">
    <property type="term" value="C:cytoplasm"/>
    <property type="evidence" value="ECO:0007669"/>
    <property type="project" value="TreeGrafter"/>
</dbReference>
<dbReference type="AlphaFoldDB" id="A0A4W3K8Y1"/>
<feature type="domain" description="UBX" evidence="2">
    <location>
        <begin position="434"/>
        <end position="510"/>
    </location>
</feature>
<dbReference type="Ensembl" id="ENSCMIT00000048902.1">
    <property type="protein sequence ID" value="ENSCMIP00000048228.1"/>
    <property type="gene ID" value="ENSCMIG00000019726.1"/>
</dbReference>
<dbReference type="CDD" id="cd17075">
    <property type="entry name" value="UBX1_UBXN9"/>
    <property type="match status" value="1"/>
</dbReference>
<feature type="region of interest" description="Disordered" evidence="1">
    <location>
        <begin position="153"/>
        <end position="357"/>
    </location>
</feature>
<dbReference type="STRING" id="7868.ENSCMIP00000048228"/>
<reference evidence="4" key="1">
    <citation type="journal article" date="2006" name="Science">
        <title>Ancient noncoding elements conserved in the human genome.</title>
        <authorList>
            <person name="Venkatesh B."/>
            <person name="Kirkness E.F."/>
            <person name="Loh Y.H."/>
            <person name="Halpern A.L."/>
            <person name="Lee A.P."/>
            <person name="Johnson J."/>
            <person name="Dandona N."/>
            <person name="Viswanathan L.D."/>
            <person name="Tay A."/>
            <person name="Venter J.C."/>
            <person name="Strausberg R.L."/>
            <person name="Brenner S."/>
        </authorList>
    </citation>
    <scope>NUCLEOTIDE SEQUENCE [LARGE SCALE GENOMIC DNA]</scope>
</reference>
<dbReference type="GeneTree" id="ENSGT00940000156853"/>
<feature type="compositionally biased region" description="Acidic residues" evidence="1">
    <location>
        <begin position="562"/>
        <end position="572"/>
    </location>
</feature>
<evidence type="ECO:0000313" key="3">
    <source>
        <dbReference type="Ensembl" id="ENSCMIP00000048228.1"/>
    </source>
</evidence>
<dbReference type="GO" id="GO:0005634">
    <property type="term" value="C:nucleus"/>
    <property type="evidence" value="ECO:0007669"/>
    <property type="project" value="TreeGrafter"/>
</dbReference>
<gene>
    <name evidence="3" type="primary">aspscr1</name>
</gene>
<dbReference type="PROSITE" id="PS50033">
    <property type="entry name" value="UBX"/>
    <property type="match status" value="1"/>
</dbReference>
<feature type="compositionally biased region" description="Polar residues" evidence="1">
    <location>
        <begin position="229"/>
        <end position="241"/>
    </location>
</feature>
<dbReference type="InterPro" id="IPR029071">
    <property type="entry name" value="Ubiquitin-like_domsf"/>
</dbReference>
<dbReference type="SUPFAM" id="SSF54236">
    <property type="entry name" value="Ubiquitin-like"/>
    <property type="match status" value="2"/>
</dbReference>
<dbReference type="Proteomes" id="UP000314986">
    <property type="component" value="Unassembled WGS sequence"/>
</dbReference>
<dbReference type="PANTHER" id="PTHR46467:SF1">
    <property type="entry name" value="TETHER CONTAINING UBX DOMAIN FOR GLUT4"/>
    <property type="match status" value="1"/>
</dbReference>
<reference evidence="4" key="2">
    <citation type="journal article" date="2007" name="PLoS Biol.">
        <title>Survey sequencing and comparative analysis of the elephant shark (Callorhinchus milii) genome.</title>
        <authorList>
            <person name="Venkatesh B."/>
            <person name="Kirkness E.F."/>
            <person name="Loh Y.H."/>
            <person name="Halpern A.L."/>
            <person name="Lee A.P."/>
            <person name="Johnson J."/>
            <person name="Dandona N."/>
            <person name="Viswanathan L.D."/>
            <person name="Tay A."/>
            <person name="Venter J.C."/>
            <person name="Strausberg R.L."/>
            <person name="Brenner S."/>
        </authorList>
    </citation>
    <scope>NUCLEOTIDE SEQUENCE [LARGE SCALE GENOMIC DNA]</scope>
</reference>
<dbReference type="Pfam" id="PF00789">
    <property type="entry name" value="UBX"/>
    <property type="match status" value="1"/>
</dbReference>
<dbReference type="InterPro" id="IPR021569">
    <property type="entry name" value="TUG-UBL1"/>
</dbReference>
<reference evidence="3" key="5">
    <citation type="submission" date="2025-09" db="UniProtKB">
        <authorList>
            <consortium name="Ensembl"/>
        </authorList>
    </citation>
    <scope>IDENTIFICATION</scope>
</reference>
<dbReference type="GO" id="GO:0012506">
    <property type="term" value="C:vesicle membrane"/>
    <property type="evidence" value="ECO:0007669"/>
    <property type="project" value="TreeGrafter"/>
</dbReference>
<feature type="compositionally biased region" description="Gly residues" evidence="1">
    <location>
        <begin position="288"/>
        <end position="299"/>
    </location>
</feature>
<keyword evidence="4" id="KW-1185">Reference proteome</keyword>
<dbReference type="Pfam" id="PF11470">
    <property type="entry name" value="TUG-UBL1"/>
    <property type="match status" value="1"/>
</dbReference>
<dbReference type="GO" id="GO:0006886">
    <property type="term" value="P:intracellular protein transport"/>
    <property type="evidence" value="ECO:0007669"/>
    <property type="project" value="TreeGrafter"/>
</dbReference>
<accession>A0A4W3K8Y1</accession>
<evidence type="ECO:0000256" key="1">
    <source>
        <dbReference type="SAM" id="MobiDB-lite"/>
    </source>
</evidence>
<dbReference type="InterPro" id="IPR001012">
    <property type="entry name" value="UBX_dom"/>
</dbReference>
<dbReference type="OMA" id="ICPNSRR"/>
<dbReference type="InterPro" id="IPR059238">
    <property type="entry name" value="UBX1_UBXN9"/>
</dbReference>